<evidence type="ECO:0000256" key="7">
    <source>
        <dbReference type="ARBA" id="ARBA00047473"/>
    </source>
</evidence>
<dbReference type="Proteomes" id="UP000250086">
    <property type="component" value="Unassembled WGS sequence"/>
</dbReference>
<feature type="binding site" evidence="10">
    <location>
        <begin position="160"/>
        <end position="163"/>
    </location>
    <ligand>
        <name>substrate</name>
    </ligand>
</feature>
<dbReference type="GO" id="GO:0000271">
    <property type="term" value="P:polysaccharide biosynthetic process"/>
    <property type="evidence" value="ECO:0007669"/>
    <property type="project" value="InterPro"/>
</dbReference>
<evidence type="ECO:0000256" key="1">
    <source>
        <dbReference type="ARBA" id="ARBA00004701"/>
    </source>
</evidence>
<evidence type="ECO:0000256" key="10">
    <source>
        <dbReference type="PIRSR" id="PIRSR500134-2"/>
    </source>
</evidence>
<comment type="pathway">
    <text evidence="1">Nucleotide-sugar biosynthesis; UDP-alpha-D-glucuronate biosynthesis; UDP-alpha-D-glucuronate from UDP-alpha-D-glucose: step 1/1.</text>
</comment>
<dbReference type="GO" id="GO:0006065">
    <property type="term" value="P:UDP-glucuronate biosynthetic process"/>
    <property type="evidence" value="ECO:0007669"/>
    <property type="project" value="UniProtKB-UniPathway"/>
</dbReference>
<feature type="active site" description="Nucleophile" evidence="9">
    <location>
        <position position="275"/>
    </location>
</feature>
<dbReference type="GO" id="GO:0003979">
    <property type="term" value="F:UDP-glucose 6-dehydrogenase activity"/>
    <property type="evidence" value="ECO:0007669"/>
    <property type="project" value="UniProtKB-EC"/>
</dbReference>
<feature type="binding site" evidence="11">
    <location>
        <position position="278"/>
    </location>
    <ligand>
        <name>NAD(+)</name>
        <dbReference type="ChEBI" id="CHEBI:57540"/>
    </ligand>
</feature>
<evidence type="ECO:0000313" key="14">
    <source>
        <dbReference type="Proteomes" id="UP000250086"/>
    </source>
</evidence>
<reference evidence="13 14" key="1">
    <citation type="submission" date="2018-06" db="EMBL/GenBank/DDBJ databases">
        <authorList>
            <consortium name="Pathogen Informatics"/>
            <person name="Doyle S."/>
        </authorList>
    </citation>
    <scope>NUCLEOTIDE SEQUENCE [LARGE SCALE GENOMIC DNA]</scope>
    <source>
        <strain evidence="13 14">NCTC13093</strain>
    </source>
</reference>
<evidence type="ECO:0000256" key="3">
    <source>
        <dbReference type="ARBA" id="ARBA00012954"/>
    </source>
</evidence>
<comment type="catalytic activity">
    <reaction evidence="7 8">
        <text>UDP-alpha-D-glucose + 2 NAD(+) + H2O = UDP-alpha-D-glucuronate + 2 NADH + 3 H(+)</text>
        <dbReference type="Rhea" id="RHEA:23596"/>
        <dbReference type="ChEBI" id="CHEBI:15377"/>
        <dbReference type="ChEBI" id="CHEBI:15378"/>
        <dbReference type="ChEBI" id="CHEBI:57540"/>
        <dbReference type="ChEBI" id="CHEBI:57945"/>
        <dbReference type="ChEBI" id="CHEBI:58052"/>
        <dbReference type="ChEBI" id="CHEBI:58885"/>
        <dbReference type="EC" id="1.1.1.22"/>
    </reaction>
</comment>
<dbReference type="SUPFAM" id="SSF48179">
    <property type="entry name" value="6-phosphogluconate dehydrogenase C-terminal domain-like"/>
    <property type="match status" value="1"/>
</dbReference>
<feature type="binding site" evidence="10">
    <location>
        <position position="212"/>
    </location>
    <ligand>
        <name>substrate</name>
    </ligand>
</feature>
<dbReference type="AlphaFoldDB" id="A0A2X0WKA5"/>
<feature type="binding site" evidence="11">
    <location>
        <position position="163"/>
    </location>
    <ligand>
        <name>NAD(+)</name>
        <dbReference type="ChEBI" id="CHEBI:57540"/>
    </ligand>
</feature>
<evidence type="ECO:0000256" key="8">
    <source>
        <dbReference type="PIRNR" id="PIRNR000124"/>
    </source>
</evidence>
<evidence type="ECO:0000256" key="9">
    <source>
        <dbReference type="PIRSR" id="PIRSR500134-1"/>
    </source>
</evidence>
<dbReference type="InterPro" id="IPR014027">
    <property type="entry name" value="UDP-Glc/GDP-Man_DH_C"/>
</dbReference>
<dbReference type="EMBL" id="UAPV01000001">
    <property type="protein sequence ID" value="SPT70867.1"/>
    <property type="molecule type" value="Genomic_DNA"/>
</dbReference>
<dbReference type="Pfam" id="PF00984">
    <property type="entry name" value="UDPG_MGDP_dh"/>
    <property type="match status" value="1"/>
</dbReference>
<feature type="binding site" evidence="10">
    <location>
        <position position="333"/>
    </location>
    <ligand>
        <name>substrate</name>
    </ligand>
</feature>
<feature type="binding site" evidence="11">
    <location>
        <position position="31"/>
    </location>
    <ligand>
        <name>NAD(+)</name>
        <dbReference type="ChEBI" id="CHEBI:57540"/>
    </ligand>
</feature>
<feature type="binding site" evidence="10">
    <location>
        <begin position="264"/>
        <end position="268"/>
    </location>
    <ligand>
        <name>substrate</name>
    </ligand>
</feature>
<comment type="similarity">
    <text evidence="2 8">Belongs to the UDP-glucose/GDP-mannose dehydrogenase family.</text>
</comment>
<feature type="binding site" evidence="11">
    <location>
        <position position="87"/>
    </location>
    <ligand>
        <name>NAD(+)</name>
        <dbReference type="ChEBI" id="CHEBI:57540"/>
    </ligand>
</feature>
<evidence type="ECO:0000313" key="13">
    <source>
        <dbReference type="EMBL" id="SPT70867.1"/>
    </source>
</evidence>
<dbReference type="SUPFAM" id="SSF52413">
    <property type="entry name" value="UDP-glucose/GDP-mannose dehydrogenase C-terminal domain"/>
    <property type="match status" value="1"/>
</dbReference>
<dbReference type="PIRSF" id="PIRSF000124">
    <property type="entry name" value="UDPglc_GDPman_dh"/>
    <property type="match status" value="1"/>
</dbReference>
<evidence type="ECO:0000256" key="5">
    <source>
        <dbReference type="ARBA" id="ARBA00023002"/>
    </source>
</evidence>
<dbReference type="SUPFAM" id="SSF51735">
    <property type="entry name" value="NAD(P)-binding Rossmann-fold domains"/>
    <property type="match status" value="1"/>
</dbReference>
<feature type="binding site" evidence="11">
    <location>
        <position position="36"/>
    </location>
    <ligand>
        <name>NAD(+)</name>
        <dbReference type="ChEBI" id="CHEBI:57540"/>
    </ligand>
</feature>
<evidence type="ECO:0000259" key="12">
    <source>
        <dbReference type="SMART" id="SM00984"/>
    </source>
</evidence>
<feature type="binding site" evidence="10">
    <location>
        <position position="272"/>
    </location>
    <ligand>
        <name>substrate</name>
    </ligand>
</feature>
<dbReference type="InterPro" id="IPR017476">
    <property type="entry name" value="UDP-Glc/GDP-Man"/>
</dbReference>
<keyword evidence="6 8" id="KW-0520">NAD</keyword>
<dbReference type="InterPro" id="IPR001732">
    <property type="entry name" value="UDP-Glc/GDP-Man_DH_N"/>
</dbReference>
<feature type="binding site" evidence="11">
    <location>
        <position position="340"/>
    </location>
    <ligand>
        <name>NAD(+)</name>
        <dbReference type="ChEBI" id="CHEBI:57540"/>
    </ligand>
</feature>
<dbReference type="EC" id="1.1.1.22" evidence="3 8"/>
<dbReference type="RefSeq" id="WP_181463221.1">
    <property type="nucleotide sequence ID" value="NZ_UAPV01000001.1"/>
</dbReference>
<dbReference type="InterPro" id="IPR014026">
    <property type="entry name" value="UDP-Glc/GDP-Man_DH_dimer"/>
</dbReference>
<gene>
    <name evidence="13" type="primary">tuaD</name>
    <name evidence="13" type="ORF">NCTC13093_02291</name>
</gene>
<dbReference type="PANTHER" id="PTHR43750:SF3">
    <property type="entry name" value="UDP-GLUCOSE 6-DEHYDROGENASE TUAD"/>
    <property type="match status" value="1"/>
</dbReference>
<dbReference type="NCBIfam" id="TIGR03026">
    <property type="entry name" value="NDP-sugDHase"/>
    <property type="match status" value="1"/>
</dbReference>
<dbReference type="PANTHER" id="PTHR43750">
    <property type="entry name" value="UDP-GLUCOSE 6-DEHYDROGENASE TUAD"/>
    <property type="match status" value="1"/>
</dbReference>
<keyword evidence="14" id="KW-1185">Reference proteome</keyword>
<dbReference type="InterPro" id="IPR028357">
    <property type="entry name" value="UDPglc_DH_bac"/>
</dbReference>
<dbReference type="InterPro" id="IPR036220">
    <property type="entry name" value="UDP-Glc/GDP-Man_DH_C_sf"/>
</dbReference>
<evidence type="ECO:0000256" key="2">
    <source>
        <dbReference type="ARBA" id="ARBA00006601"/>
    </source>
</evidence>
<sequence length="422" mass="46549">MVNVSVLGLGFVGLTTAVGFAKHGIKTKGFDVIQEKREIIKGGQTPFIEEGLDTALVDVLKSNDLVICDDIISCLADSDVVFLCMGTPMGDDGSADLSYIIKALSDVASCLKQMHKNPVVIIKSTVPPSSSMTVFKPHLESLGLTVGKNGDIRLCNNPEFLREGHSYSDFMEPDRVVIGSLNAEEYDDIKKIYQPFNAPIIFTTLNTAEFIKYLSNTTLSTLISYANDMSLLAESVGDINIKQAFNVLSMDKRFSGNPANITSYIYPGLGFGGYCLPKDTFALLKKGEASGYRSPILQGVLEVNKNIVTSRAKSIIRDVPKDSKILILGLSFKPNSDDVRDSRSALLIKHLQENGFKNIFAYDPVANDIFQKTYKLDNISYLSDLKAGTTDVDCCILATAWEDIKEFYKNSSFKHMYDFRFC</sequence>
<evidence type="ECO:0000256" key="11">
    <source>
        <dbReference type="PIRSR" id="PIRSR500134-3"/>
    </source>
</evidence>
<dbReference type="UniPathway" id="UPA00038">
    <property type="reaction ID" value="UER00491"/>
</dbReference>
<feature type="domain" description="UDP-glucose/GDP-mannose dehydrogenase C-terminal" evidence="12">
    <location>
        <begin position="326"/>
        <end position="419"/>
    </location>
</feature>
<dbReference type="Pfam" id="PF03721">
    <property type="entry name" value="UDPG_MGDP_dh_N"/>
    <property type="match status" value="1"/>
</dbReference>
<dbReference type="Gene3D" id="1.20.5.100">
    <property type="entry name" value="Cytochrome c1, transmembrane anchor, C-terminal"/>
    <property type="match status" value="1"/>
</dbReference>
<evidence type="ECO:0000256" key="4">
    <source>
        <dbReference type="ARBA" id="ARBA00015132"/>
    </source>
</evidence>
<dbReference type="GO" id="GO:0051287">
    <property type="term" value="F:NAD binding"/>
    <property type="evidence" value="ECO:0007669"/>
    <property type="project" value="InterPro"/>
</dbReference>
<dbReference type="InterPro" id="IPR008927">
    <property type="entry name" value="6-PGluconate_DH-like_C_sf"/>
</dbReference>
<dbReference type="Pfam" id="PF03720">
    <property type="entry name" value="UDPG_MGDP_dh_C"/>
    <property type="match status" value="1"/>
</dbReference>
<accession>A0A2X0WKA5</accession>
<name>A0A2X0WKA5_9GAMM</name>
<dbReference type="SMART" id="SM00984">
    <property type="entry name" value="UDPG_MGDP_dh_C"/>
    <property type="match status" value="1"/>
</dbReference>
<dbReference type="InterPro" id="IPR036291">
    <property type="entry name" value="NAD(P)-bd_dom_sf"/>
</dbReference>
<organism evidence="13 14">
    <name type="scientific">Anaerobiospirillum thomasii</name>
    <dbReference type="NCBI Taxonomy" id="179995"/>
    <lineage>
        <taxon>Bacteria</taxon>
        <taxon>Pseudomonadati</taxon>
        <taxon>Pseudomonadota</taxon>
        <taxon>Gammaproteobacteria</taxon>
        <taxon>Aeromonadales</taxon>
        <taxon>Succinivibrionaceae</taxon>
        <taxon>Anaerobiospirillum</taxon>
    </lineage>
</organism>
<proteinExistence type="inferred from homology"/>
<evidence type="ECO:0000256" key="6">
    <source>
        <dbReference type="ARBA" id="ARBA00023027"/>
    </source>
</evidence>
<protein>
    <recommendedName>
        <fullName evidence="4 8">UDP-glucose 6-dehydrogenase</fullName>
        <ecNumber evidence="3 8">1.1.1.22</ecNumber>
    </recommendedName>
</protein>
<feature type="binding site" evidence="11">
    <location>
        <position position="125"/>
    </location>
    <ligand>
        <name>NAD(+)</name>
        <dbReference type="ChEBI" id="CHEBI:57540"/>
    </ligand>
</feature>
<dbReference type="Gene3D" id="3.40.50.720">
    <property type="entry name" value="NAD(P)-binding Rossmann-like Domain"/>
    <property type="match status" value="2"/>
</dbReference>
<keyword evidence="5 8" id="KW-0560">Oxidoreductase</keyword>
<dbReference type="PIRSF" id="PIRSF500134">
    <property type="entry name" value="UDPglc_DH_bac"/>
    <property type="match status" value="1"/>
</dbReference>